<dbReference type="InterPro" id="IPR053247">
    <property type="entry name" value="GPCR_GPR1/git3-like"/>
</dbReference>
<evidence type="ECO:0000256" key="3">
    <source>
        <dbReference type="ARBA" id="ARBA00022989"/>
    </source>
</evidence>
<feature type="transmembrane region" description="Helical" evidence="6">
    <location>
        <begin position="292"/>
        <end position="315"/>
    </location>
</feature>
<feature type="transmembrane region" description="Helical" evidence="6">
    <location>
        <begin position="132"/>
        <end position="155"/>
    </location>
</feature>
<feature type="transmembrane region" description="Helical" evidence="6">
    <location>
        <begin position="66"/>
        <end position="87"/>
    </location>
</feature>
<dbReference type="Pfam" id="PF00002">
    <property type="entry name" value="7tm_2"/>
    <property type="match status" value="1"/>
</dbReference>
<accession>A0ABR1KSL8</accession>
<protein>
    <recommendedName>
        <fullName evidence="7">G-protein coupled receptors family 2 profile 2 domain-containing protein</fullName>
    </recommendedName>
</protein>
<dbReference type="PANTHER" id="PTHR42058">
    <property type="entry name" value="G_PROTEIN_RECEP_F2_4 DOMAIN-CONTAINING PROTEIN"/>
    <property type="match status" value="1"/>
</dbReference>
<evidence type="ECO:0000313" key="8">
    <source>
        <dbReference type="EMBL" id="KAK7520090.1"/>
    </source>
</evidence>
<dbReference type="Gene3D" id="1.20.1070.10">
    <property type="entry name" value="Rhodopsin 7-helix transmembrane proteins"/>
    <property type="match status" value="1"/>
</dbReference>
<feature type="domain" description="G-protein coupled receptors family 2 profile 2" evidence="7">
    <location>
        <begin position="57"/>
        <end position="220"/>
    </location>
</feature>
<dbReference type="Proteomes" id="UP001363622">
    <property type="component" value="Unassembled WGS sequence"/>
</dbReference>
<dbReference type="InterPro" id="IPR017981">
    <property type="entry name" value="GPCR_2-like_7TM"/>
</dbReference>
<evidence type="ECO:0000256" key="2">
    <source>
        <dbReference type="ARBA" id="ARBA00022692"/>
    </source>
</evidence>
<keyword evidence="9" id="KW-1185">Reference proteome</keyword>
<gene>
    <name evidence="8" type="ORF">IWZ03DRAFT_129406</name>
</gene>
<sequence>MSGSANVSCPAPFLNRANFGDGGYTAGRLCSNVSDAYLDLECCLPCPITDWIFSESFESSYKVTEALNLVGLIACLFLLVSWLFLPVANTRRHYLSVCLVVGCVSLALGFAIPLGAQPEQCFDEITPNDMYSSVSCAFSGALIVAGGLSAAMWILIRALSMHVQICWDATPGRKFFYASQFFGWGIPAILFATTMAFTGVSFRFGTACHVSLEHSMADFWGPLLGIAGAAALIQLGTFCYCINVYLNNMWSDDQTETQDSTSLPSYKGSLKSRKNSAKIVYRRVSKVFWLQWRGILIVLFVLVDVIFFSVVFVYLDQKETTALNHVETALPLIRCLMEHPYPRSGKCTDSAQGLSVNQGTATATLVLLSVSLHFMPIPRHLLTHQQVLGLQCFFLLGRWSMFTGWVHMARSRCSPKREFVSLDARGFSKDTRAYTSDRAFELVKVPQSNTYVATIKPPENAVLSPEEPYGSPISSSDGGKTPDYFGSEYQRHYRSPVGSFSTPRAPSTAGSRDSYDPYTPRARGGLGLHPVYCKSVDDFPRKF</sequence>
<reference evidence="8 9" key="1">
    <citation type="submission" date="2024-04" db="EMBL/GenBank/DDBJ databases">
        <title>Phyllosticta paracitricarpa is synonymous to the EU quarantine fungus P. citricarpa based on phylogenomic analyses.</title>
        <authorList>
            <consortium name="Lawrence Berkeley National Laboratory"/>
            <person name="Van Ingen-Buijs V.A."/>
            <person name="Van Westerhoven A.C."/>
            <person name="Haridas S."/>
            <person name="Skiadas P."/>
            <person name="Martin F."/>
            <person name="Groenewald J.Z."/>
            <person name="Crous P.W."/>
            <person name="Seidl M.F."/>
        </authorList>
    </citation>
    <scope>NUCLEOTIDE SEQUENCE [LARGE SCALE GENOMIC DNA]</scope>
    <source>
        <strain evidence="8 9">CBS 123371</strain>
    </source>
</reference>
<keyword evidence="4 6" id="KW-0472">Membrane</keyword>
<comment type="caution">
    <text evidence="8">The sequence shown here is derived from an EMBL/GenBank/DDBJ whole genome shotgun (WGS) entry which is preliminary data.</text>
</comment>
<evidence type="ECO:0000256" key="5">
    <source>
        <dbReference type="SAM" id="MobiDB-lite"/>
    </source>
</evidence>
<feature type="region of interest" description="Disordered" evidence="5">
    <location>
        <begin position="463"/>
        <end position="522"/>
    </location>
</feature>
<dbReference type="InterPro" id="IPR000832">
    <property type="entry name" value="GPCR_2_secretin-like"/>
</dbReference>
<organism evidence="8 9">
    <name type="scientific">Phyllosticta citriasiana</name>
    <dbReference type="NCBI Taxonomy" id="595635"/>
    <lineage>
        <taxon>Eukaryota</taxon>
        <taxon>Fungi</taxon>
        <taxon>Dikarya</taxon>
        <taxon>Ascomycota</taxon>
        <taxon>Pezizomycotina</taxon>
        <taxon>Dothideomycetes</taxon>
        <taxon>Dothideomycetes incertae sedis</taxon>
        <taxon>Botryosphaeriales</taxon>
        <taxon>Phyllostictaceae</taxon>
        <taxon>Phyllosticta</taxon>
    </lineage>
</organism>
<keyword evidence="3 6" id="KW-1133">Transmembrane helix</keyword>
<comment type="subcellular location">
    <subcellularLocation>
        <location evidence="1">Membrane</location>
        <topology evidence="1">Multi-pass membrane protein</topology>
    </subcellularLocation>
</comment>
<evidence type="ECO:0000256" key="4">
    <source>
        <dbReference type="ARBA" id="ARBA00023136"/>
    </source>
</evidence>
<name>A0ABR1KSL8_9PEZI</name>
<dbReference type="PROSITE" id="PS50261">
    <property type="entry name" value="G_PROTEIN_RECEP_F2_4"/>
    <property type="match status" value="1"/>
</dbReference>
<feature type="transmembrane region" description="Helical" evidence="6">
    <location>
        <begin position="94"/>
        <end position="112"/>
    </location>
</feature>
<feature type="transmembrane region" description="Helical" evidence="6">
    <location>
        <begin position="175"/>
        <end position="199"/>
    </location>
</feature>
<evidence type="ECO:0000313" key="9">
    <source>
        <dbReference type="Proteomes" id="UP001363622"/>
    </source>
</evidence>
<evidence type="ECO:0000259" key="7">
    <source>
        <dbReference type="PROSITE" id="PS50261"/>
    </source>
</evidence>
<evidence type="ECO:0000256" key="1">
    <source>
        <dbReference type="ARBA" id="ARBA00004141"/>
    </source>
</evidence>
<evidence type="ECO:0000256" key="6">
    <source>
        <dbReference type="SAM" id="Phobius"/>
    </source>
</evidence>
<proteinExistence type="predicted"/>
<dbReference type="EMBL" id="JBBPHU010000003">
    <property type="protein sequence ID" value="KAK7520090.1"/>
    <property type="molecule type" value="Genomic_DNA"/>
</dbReference>
<feature type="compositionally biased region" description="Polar residues" evidence="5">
    <location>
        <begin position="498"/>
        <end position="511"/>
    </location>
</feature>
<dbReference type="PANTHER" id="PTHR42058:SF1">
    <property type="entry name" value="G-PROTEIN COUPLED RECEPTORS FAMILY 2 PROFILE 2 DOMAIN-CONTAINING PROTEIN"/>
    <property type="match status" value="1"/>
</dbReference>
<feature type="transmembrane region" description="Helical" evidence="6">
    <location>
        <begin position="219"/>
        <end position="246"/>
    </location>
</feature>
<keyword evidence="2 6" id="KW-0812">Transmembrane</keyword>